<evidence type="ECO:0000256" key="2">
    <source>
        <dbReference type="ARBA" id="ARBA00023002"/>
    </source>
</evidence>
<feature type="domain" description="Aldehyde dehydrogenase" evidence="3">
    <location>
        <begin position="14"/>
        <end position="471"/>
    </location>
</feature>
<dbReference type="Gene3D" id="3.40.309.10">
    <property type="entry name" value="Aldehyde Dehydrogenase, Chain A, domain 2"/>
    <property type="match status" value="1"/>
</dbReference>
<keyword evidence="2" id="KW-0560">Oxidoreductase</keyword>
<dbReference type="AlphaFoldDB" id="A0A0N9VF49"/>
<organism evidence="4 5">
    <name type="scientific">Acinetobacter equi</name>
    <dbReference type="NCBI Taxonomy" id="1324350"/>
    <lineage>
        <taxon>Bacteria</taxon>
        <taxon>Pseudomonadati</taxon>
        <taxon>Pseudomonadota</taxon>
        <taxon>Gammaproteobacteria</taxon>
        <taxon>Moraxellales</taxon>
        <taxon>Moraxellaceae</taxon>
        <taxon>Acinetobacter</taxon>
    </lineage>
</organism>
<dbReference type="FunFam" id="3.40.309.10:FF:000009">
    <property type="entry name" value="Aldehyde dehydrogenase A"/>
    <property type="match status" value="1"/>
</dbReference>
<dbReference type="InterPro" id="IPR016162">
    <property type="entry name" value="Ald_DH_N"/>
</dbReference>
<dbReference type="CDD" id="cd07103">
    <property type="entry name" value="ALDH_F5_SSADH_GabD"/>
    <property type="match status" value="1"/>
</dbReference>
<dbReference type="InterPro" id="IPR015590">
    <property type="entry name" value="Aldehyde_DH_dom"/>
</dbReference>
<dbReference type="KEGG" id="aei:AOY20_11460"/>
<dbReference type="FunFam" id="3.40.605.10:FF:000007">
    <property type="entry name" value="NAD/NADP-dependent betaine aldehyde dehydrogenase"/>
    <property type="match status" value="1"/>
</dbReference>
<dbReference type="Gene3D" id="3.40.605.10">
    <property type="entry name" value="Aldehyde Dehydrogenase, Chain A, domain 1"/>
    <property type="match status" value="1"/>
</dbReference>
<dbReference type="InterPro" id="IPR050740">
    <property type="entry name" value="Aldehyde_DH_Superfamily"/>
</dbReference>
<protein>
    <submittedName>
        <fullName evidence="4">Aldehyde dehydrogenase</fullName>
    </submittedName>
</protein>
<dbReference type="RefSeq" id="WP_054581985.1">
    <property type="nucleotide sequence ID" value="NZ_CP012808.1"/>
</dbReference>
<gene>
    <name evidence="4" type="ORF">AOY20_11460</name>
</gene>
<evidence type="ECO:0000259" key="3">
    <source>
        <dbReference type="Pfam" id="PF00171"/>
    </source>
</evidence>
<dbReference type="SUPFAM" id="SSF53720">
    <property type="entry name" value="ALDH-like"/>
    <property type="match status" value="1"/>
</dbReference>
<proteinExistence type="inferred from homology"/>
<dbReference type="PANTHER" id="PTHR43353">
    <property type="entry name" value="SUCCINATE-SEMIALDEHYDE DEHYDROGENASE, MITOCHONDRIAL"/>
    <property type="match status" value="1"/>
</dbReference>
<evidence type="ECO:0000256" key="1">
    <source>
        <dbReference type="ARBA" id="ARBA00009986"/>
    </source>
</evidence>
<dbReference type="OrthoDB" id="9812625at2"/>
<dbReference type="InterPro" id="IPR016161">
    <property type="entry name" value="Ald_DH/histidinol_DH"/>
</dbReference>
<dbReference type="Proteomes" id="UP000064939">
    <property type="component" value="Chromosome"/>
</dbReference>
<sequence>MQYSQYISGKFRQGSSEINYEVINPSTSEILGTLQFTSAQDIQEAIQSALQAYKVWAKTSAYDRSVKIRQIANLMYTRVDVIAEKISLELGKPLAEAKKEVQTAAEMFEWASEEARRIYGKTIAPRNPNMKQTVVYEPVGVVAAFSGWNAPAITPARKISAALAAGCSIVMKPSEETAGVALKIAEIIHELDFPKGLVNMVFGNPEEISNILCESTDVAMITFTGATSIGKSLAEKASKHLKKLTLELGGHAPVIICEDVDVDKVARAAVVSKYRNAGQVCTSPTRFLIHESIFADFCEKFTAHAKQIKVGSPLDGQTQMGPLKNSRRLAAIEQLVKNARELGAEISAGGERLEKLPGNFYAPTVIIQPNLDVDVNHIEPFGPIAILKSFTSLDEALQEANRLPFGLASYAFTQNFQYIQRISNEIESGVISINDWQASLPETPFGGVKDSGLGTEGGVEGIHEFLKIKTVRIAS</sequence>
<accession>A0A0N9VF49</accession>
<keyword evidence="5" id="KW-1185">Reference proteome</keyword>
<dbReference type="GO" id="GO:0009450">
    <property type="term" value="P:gamma-aminobutyric acid catabolic process"/>
    <property type="evidence" value="ECO:0007669"/>
    <property type="project" value="TreeGrafter"/>
</dbReference>
<dbReference type="GO" id="GO:0004777">
    <property type="term" value="F:succinate-semialdehyde dehydrogenase (NAD+) activity"/>
    <property type="evidence" value="ECO:0007669"/>
    <property type="project" value="TreeGrafter"/>
</dbReference>
<evidence type="ECO:0000313" key="5">
    <source>
        <dbReference type="Proteomes" id="UP000064939"/>
    </source>
</evidence>
<comment type="similarity">
    <text evidence="1">Belongs to the aldehyde dehydrogenase family.</text>
</comment>
<dbReference type="InterPro" id="IPR016163">
    <property type="entry name" value="Ald_DH_C"/>
</dbReference>
<dbReference type="STRING" id="1324350.AOY20_11460"/>
<name>A0A0N9VF49_9GAMM</name>
<dbReference type="PANTHER" id="PTHR43353:SF5">
    <property type="entry name" value="SUCCINATE-SEMIALDEHYDE DEHYDROGENASE, MITOCHONDRIAL"/>
    <property type="match status" value="1"/>
</dbReference>
<dbReference type="EMBL" id="CP012808">
    <property type="protein sequence ID" value="ALH96101.1"/>
    <property type="molecule type" value="Genomic_DNA"/>
</dbReference>
<reference evidence="4 5" key="1">
    <citation type="journal article" date="2015" name="Int. J. Syst. Evol. Microbiol.">
        <title>Acinetobacter equi sp. nov. isolated from horse faeces.</title>
        <authorList>
            <person name="Poppel M.T."/>
            <person name="Skiebe E."/>
            <person name="Laue M."/>
            <person name="Bergmann H."/>
            <person name="Ebersberger I."/>
            <person name="Garn T."/>
            <person name="Fruth A."/>
            <person name="Baumgardt S."/>
            <person name="Busse H.J."/>
            <person name="Wilharm G."/>
        </authorList>
    </citation>
    <scope>NUCLEOTIDE SEQUENCE [LARGE SCALE GENOMIC DNA]</scope>
    <source>
        <strain evidence="4 5">114</strain>
    </source>
</reference>
<evidence type="ECO:0000313" key="4">
    <source>
        <dbReference type="EMBL" id="ALH96101.1"/>
    </source>
</evidence>
<dbReference type="Pfam" id="PF00171">
    <property type="entry name" value="Aldedh"/>
    <property type="match status" value="1"/>
</dbReference>